<feature type="domain" description="Granulins" evidence="6">
    <location>
        <begin position="800"/>
        <end position="813"/>
    </location>
</feature>
<comment type="subcellular location">
    <subcellularLocation>
        <location evidence="1">Secreted</location>
    </subcellularLocation>
</comment>
<organism evidence="7 8">
    <name type="scientific">Plakobranchus ocellatus</name>
    <dbReference type="NCBI Taxonomy" id="259542"/>
    <lineage>
        <taxon>Eukaryota</taxon>
        <taxon>Metazoa</taxon>
        <taxon>Spiralia</taxon>
        <taxon>Lophotrochozoa</taxon>
        <taxon>Mollusca</taxon>
        <taxon>Gastropoda</taxon>
        <taxon>Heterobranchia</taxon>
        <taxon>Euthyneura</taxon>
        <taxon>Panpulmonata</taxon>
        <taxon>Sacoglossa</taxon>
        <taxon>Placobranchoidea</taxon>
        <taxon>Plakobranchidae</taxon>
        <taxon>Plakobranchus</taxon>
    </lineage>
</organism>
<comment type="similarity">
    <text evidence="2">Belongs to the granulin family.</text>
</comment>
<dbReference type="FunFam" id="2.10.25.160:FF:000001">
    <property type="entry name" value="Granulin precursor"/>
    <property type="match status" value="3"/>
</dbReference>
<feature type="domain" description="Granulins" evidence="6">
    <location>
        <begin position="492"/>
        <end position="505"/>
    </location>
</feature>
<feature type="non-terminal residue" evidence="7">
    <location>
        <position position="950"/>
    </location>
</feature>
<dbReference type="InterPro" id="IPR000118">
    <property type="entry name" value="Granulin"/>
</dbReference>
<dbReference type="GO" id="GO:0005576">
    <property type="term" value="C:extracellular region"/>
    <property type="evidence" value="ECO:0007669"/>
    <property type="project" value="UniProtKB-SubCell"/>
</dbReference>
<dbReference type="Pfam" id="PF00396">
    <property type="entry name" value="Granulin"/>
    <property type="match status" value="11"/>
</dbReference>
<feature type="domain" description="Granulins" evidence="6">
    <location>
        <begin position="569"/>
        <end position="582"/>
    </location>
</feature>
<evidence type="ECO:0000256" key="2">
    <source>
        <dbReference type="ARBA" id="ARBA00010093"/>
    </source>
</evidence>
<feature type="domain" description="Granulins" evidence="6">
    <location>
        <begin position="415"/>
        <end position="428"/>
    </location>
</feature>
<dbReference type="EMBL" id="BLXT01001949">
    <property type="protein sequence ID" value="GFN89781.1"/>
    <property type="molecule type" value="Genomic_DNA"/>
</dbReference>
<gene>
    <name evidence="7" type="ORF">PoB_001628700</name>
</gene>
<proteinExistence type="inferred from homology"/>
<keyword evidence="4" id="KW-1015">Disulfide bond</keyword>
<dbReference type="SMART" id="SM00277">
    <property type="entry name" value="GRAN"/>
    <property type="match status" value="11"/>
</dbReference>
<feature type="domain" description="Granulins" evidence="6">
    <location>
        <begin position="723"/>
        <end position="736"/>
    </location>
</feature>
<keyword evidence="5" id="KW-0732">Signal</keyword>
<feature type="domain" description="Granulins" evidence="6">
    <location>
        <begin position="646"/>
        <end position="659"/>
    </location>
</feature>
<dbReference type="Proteomes" id="UP000735302">
    <property type="component" value="Unassembled WGS sequence"/>
</dbReference>
<feature type="chain" id="PRO_5043360334" evidence="5">
    <location>
        <begin position="22"/>
        <end position="950"/>
    </location>
</feature>
<feature type="signal peptide" evidence="5">
    <location>
        <begin position="1"/>
        <end position="21"/>
    </location>
</feature>
<feature type="domain" description="Granulins" evidence="6">
    <location>
        <begin position="338"/>
        <end position="351"/>
    </location>
</feature>
<name>A0AAV3Z5F7_9GAST</name>
<dbReference type="SUPFAM" id="SSF57277">
    <property type="entry name" value="Granulin repeat"/>
    <property type="match status" value="12"/>
</dbReference>
<dbReference type="PANTHER" id="PTHR12274:SF3">
    <property type="entry name" value="PROGRANULIN"/>
    <property type="match status" value="1"/>
</dbReference>
<dbReference type="InterPro" id="IPR037277">
    <property type="entry name" value="Granulin_sf"/>
</dbReference>
<dbReference type="InterPro" id="IPR039036">
    <property type="entry name" value="Granulin_fam"/>
</dbReference>
<evidence type="ECO:0000256" key="5">
    <source>
        <dbReference type="SAM" id="SignalP"/>
    </source>
</evidence>
<feature type="domain" description="Granulins" evidence="6">
    <location>
        <begin position="185"/>
        <end position="198"/>
    </location>
</feature>
<dbReference type="AlphaFoldDB" id="A0AAV3Z5F7"/>
<sequence>MQLHAYLWLSVLAALLGTVTARNVIRMDVQEDKEENSDVLLFKPSENKDASFQDTRKVAHQGSTNSVSCTDGTKCPDGNTCCLDAQGEYACCPHPEAVCCDDHVHCCPQNYTCDVKAGKCNQGNASVPVSVKGPVLSQAPTDSSNLSDKAIPCPGGHESCPNNRTCCEMTTGHFGCCPFPKAVCCVDRVHCCPSGYKCDLSTGTCKNGKDELAWFPKQIDSAVRQSITCPDNSTCLDGETCCAGQQGGYACCPLAQAVCCSDGFHCCPEGYMCDAATAACVKGQDSIKWISKKANRPAPPAVHLVVCPDHSRCLDGQTCCEDRQGGYGCCPFPDAVCCSDKLHCCPSGYTCNLSASRCEKGDEILAWSSRLPSTVGPDMSTVTCPDRSTCPQQSTCCAVEGGKYACCPLSKAVCCKDKRHCCPHGFKCNPATERCERGEEFLNWLTKVPSIPAPVVNTITYPDQSTCPDGQTCCAAKSGGFACCPLPNAVCCSDKEHCCPAGYTCDVGAGTCNKGSDRQTWLTKMSSKSSPVQTDVTCRDQTECPSGDTCCENQQGGYGCCPLPNAVCCSDKEHCCPAGYTCDVGAGTCNKGSDRLTWLTKMFSKSSPVKSDITCLDQSQCPSGDTCCENQQGGYGCCPLPNAVCCSDKEHCCPAGYTCDVGAGTCNKGSDRLTWLTKMFSKSSPVNTDVTCLDQSECPSGDTCCENQQGGYGCCPLPNAVCCSDKEHCCPAGYTCDVGAGTCNKGSDRLTWLTKMFSKSSPVKTDVTCRDQSECPSGDTCCENQQGGYGCCPLPNAVCCSDNEHCCPAGYTCDVGAGTCNKGSDRQTWLTKLSSKSSPVELDITCPDQSECPSGNTCCKNEQGGYGCCPLPNAVCCSDGVHCCPAGYTCDVGAGTCYSGSDRLTWLTKMSSKSSPVKTDVTCVDQSECPSGSTCCKNQQGGYSCCPLPN</sequence>
<dbReference type="PANTHER" id="PTHR12274">
    <property type="entry name" value="GRANULIN"/>
    <property type="match status" value="1"/>
</dbReference>
<feature type="domain" description="Granulins" evidence="6">
    <location>
        <begin position="877"/>
        <end position="890"/>
    </location>
</feature>
<feature type="domain" description="Granulins" evidence="6">
    <location>
        <begin position="100"/>
        <end position="113"/>
    </location>
</feature>
<keyword evidence="8" id="KW-1185">Reference proteome</keyword>
<reference evidence="7 8" key="1">
    <citation type="journal article" date="2021" name="Elife">
        <title>Chloroplast acquisition without the gene transfer in kleptoplastic sea slugs, Plakobranchus ocellatus.</title>
        <authorList>
            <person name="Maeda T."/>
            <person name="Takahashi S."/>
            <person name="Yoshida T."/>
            <person name="Shimamura S."/>
            <person name="Takaki Y."/>
            <person name="Nagai Y."/>
            <person name="Toyoda A."/>
            <person name="Suzuki Y."/>
            <person name="Arimoto A."/>
            <person name="Ishii H."/>
            <person name="Satoh N."/>
            <person name="Nishiyama T."/>
            <person name="Hasebe M."/>
            <person name="Maruyama T."/>
            <person name="Minagawa J."/>
            <person name="Obokata J."/>
            <person name="Shigenobu S."/>
        </authorList>
    </citation>
    <scope>NUCLEOTIDE SEQUENCE [LARGE SCALE GENOMIC DNA]</scope>
</reference>
<evidence type="ECO:0000256" key="3">
    <source>
        <dbReference type="ARBA" id="ARBA00022525"/>
    </source>
</evidence>
<comment type="caution">
    <text evidence="7">The sequence shown here is derived from an EMBL/GenBank/DDBJ whole genome shotgun (WGS) entry which is preliminary data.</text>
</comment>
<keyword evidence="3" id="KW-0964">Secreted</keyword>
<protein>
    <submittedName>
        <fullName evidence="7">Granulin epithelin variant 1</fullName>
    </submittedName>
</protein>
<evidence type="ECO:0000256" key="4">
    <source>
        <dbReference type="ARBA" id="ARBA00023157"/>
    </source>
</evidence>
<feature type="domain" description="Granulins" evidence="6">
    <location>
        <begin position="260"/>
        <end position="273"/>
    </location>
</feature>
<evidence type="ECO:0000256" key="1">
    <source>
        <dbReference type="ARBA" id="ARBA00004613"/>
    </source>
</evidence>
<dbReference type="PROSITE" id="PS00799">
    <property type="entry name" value="GRANULINS"/>
    <property type="match status" value="11"/>
</dbReference>
<evidence type="ECO:0000313" key="7">
    <source>
        <dbReference type="EMBL" id="GFN89781.1"/>
    </source>
</evidence>
<evidence type="ECO:0000259" key="6">
    <source>
        <dbReference type="PROSITE" id="PS00799"/>
    </source>
</evidence>
<dbReference type="Gene3D" id="2.10.25.160">
    <property type="entry name" value="Granulin"/>
    <property type="match status" value="12"/>
</dbReference>
<evidence type="ECO:0000313" key="8">
    <source>
        <dbReference type="Proteomes" id="UP000735302"/>
    </source>
</evidence>
<accession>A0AAV3Z5F7</accession>